<proteinExistence type="inferred from homology"/>
<dbReference type="Proteomes" id="UP000189443">
    <property type="component" value="Chromosome"/>
</dbReference>
<dbReference type="InterPro" id="IPR036962">
    <property type="entry name" value="Glyco_hydro_3_N_sf"/>
</dbReference>
<dbReference type="InterPro" id="IPR013783">
    <property type="entry name" value="Ig-like_fold"/>
</dbReference>
<evidence type="ECO:0000256" key="2">
    <source>
        <dbReference type="ARBA" id="ARBA00022801"/>
    </source>
</evidence>
<dbReference type="Gene3D" id="2.60.120.260">
    <property type="entry name" value="Galactose-binding domain-like"/>
    <property type="match status" value="1"/>
</dbReference>
<dbReference type="InterPro" id="IPR050288">
    <property type="entry name" value="Cellulose_deg_GH3"/>
</dbReference>
<feature type="domain" description="Fibronectin type III-like" evidence="3">
    <location>
        <begin position="726"/>
        <end position="796"/>
    </location>
</feature>
<dbReference type="SUPFAM" id="SSF51445">
    <property type="entry name" value="(Trans)glycosidases"/>
    <property type="match status" value="1"/>
</dbReference>
<dbReference type="Gene3D" id="3.20.20.300">
    <property type="entry name" value="Glycoside hydrolase, family 3, N-terminal domain"/>
    <property type="match status" value="1"/>
</dbReference>
<dbReference type="InterPro" id="IPR001764">
    <property type="entry name" value="Glyco_hydro_3_N"/>
</dbReference>
<dbReference type="Pfam" id="PF01915">
    <property type="entry name" value="Glyco_hydro_3_C"/>
    <property type="match status" value="1"/>
</dbReference>
<gene>
    <name evidence="4" type="ORF">B1H29_01100</name>
</gene>
<dbReference type="PANTHER" id="PTHR42715">
    <property type="entry name" value="BETA-GLUCOSIDASE"/>
    <property type="match status" value="1"/>
</dbReference>
<name>A0A1S6J1U7_9ACTN</name>
<dbReference type="Gene3D" id="3.40.50.1700">
    <property type="entry name" value="Glycoside hydrolase family 3 C-terminal domain"/>
    <property type="match status" value="1"/>
</dbReference>
<protein>
    <submittedName>
        <fullName evidence="4">Glycosyl hydrolase</fullName>
    </submittedName>
</protein>
<evidence type="ECO:0000313" key="5">
    <source>
        <dbReference type="Proteomes" id="UP000189443"/>
    </source>
</evidence>
<dbReference type="KEGG" id="spac:B1H29_01100"/>
<dbReference type="Gene3D" id="2.60.40.10">
    <property type="entry name" value="Immunoglobulins"/>
    <property type="match status" value="1"/>
</dbReference>
<organism evidence="4 5">
    <name type="scientific">Streptomyces pactum</name>
    <dbReference type="NCBI Taxonomy" id="68249"/>
    <lineage>
        <taxon>Bacteria</taxon>
        <taxon>Bacillati</taxon>
        <taxon>Actinomycetota</taxon>
        <taxon>Actinomycetes</taxon>
        <taxon>Kitasatosporales</taxon>
        <taxon>Streptomycetaceae</taxon>
        <taxon>Streptomyces</taxon>
    </lineage>
</organism>
<comment type="similarity">
    <text evidence="1">Belongs to the glycosyl hydrolase 3 family.</text>
</comment>
<keyword evidence="5" id="KW-1185">Reference proteome</keyword>
<accession>A0A1S6J1U7</accession>
<dbReference type="EMBL" id="CP019724">
    <property type="protein sequence ID" value="AQS65727.1"/>
    <property type="molecule type" value="Genomic_DNA"/>
</dbReference>
<dbReference type="SUPFAM" id="SSF52279">
    <property type="entry name" value="Beta-D-glucan exohydrolase, C-terminal domain"/>
    <property type="match status" value="1"/>
</dbReference>
<keyword evidence="2 4" id="KW-0378">Hydrolase</keyword>
<dbReference type="InterPro" id="IPR026891">
    <property type="entry name" value="Fn3-like"/>
</dbReference>
<dbReference type="PANTHER" id="PTHR42715:SF10">
    <property type="entry name" value="BETA-GLUCOSIDASE"/>
    <property type="match status" value="1"/>
</dbReference>
<dbReference type="Pfam" id="PF00933">
    <property type="entry name" value="Glyco_hydro_3"/>
    <property type="match status" value="1"/>
</dbReference>
<dbReference type="InterPro" id="IPR002772">
    <property type="entry name" value="Glyco_hydro_3_C"/>
</dbReference>
<dbReference type="SMART" id="SM01217">
    <property type="entry name" value="Fn3_like"/>
    <property type="match status" value="1"/>
</dbReference>
<dbReference type="AlphaFoldDB" id="A0A1S6J1U7"/>
<dbReference type="OrthoDB" id="9803863at2"/>
<evidence type="ECO:0000256" key="1">
    <source>
        <dbReference type="ARBA" id="ARBA00005336"/>
    </source>
</evidence>
<dbReference type="GO" id="GO:0004553">
    <property type="term" value="F:hydrolase activity, hydrolyzing O-glycosyl compounds"/>
    <property type="evidence" value="ECO:0007669"/>
    <property type="project" value="InterPro"/>
</dbReference>
<sequence length="810" mass="85643">MDDEALDRLIGKLSLEQKVRLLTGATTWRTAGESGIGLREMVTSDGPAGVRGEAWDERRSSALLPSASALGAMWDEELVERLGGLLAREAIRKGVDVVLAPTLNLHRSPLGGRHFECFSEDPRLTGRTGAALIRGVQALGVAATAKHYVGNDSETDRLTVDVRASERTLREVYLLPFEAAVEAGVWVVMAGYNAVGGTTMTASPLLAEPLKGDWGFDGVAVSDWAAVRSTEEPGRAALDLAMPGPDSPWGANLVRAVKDGRVAEEAVDEKVRRLLRLAARVGALEPHHPRRAPATAARATRALLRRAVSAGSVLLRNDAVLPLDSAELSTVAVIGVHAASPRVQGGGSAGVFCSDVVTPLAGIRSRLRGRARVVYEPGPAPGAPPAPLGTDRCCDPRSGAPGVLLRVLDAAGRELRAEHRLSGRQLEPDLPPGARTVEIAAVLRPRQSGEWTFGAGGFGRITLTVDDHVLLDGEFPGDTDDPAVVHVNPPVHTVRTVLTTQRPVHVVARRELVPGRGRATVVTAAPPGPSPATALEEAVRAARDADAAIVVVGTTEHSETEGYDRAGLSLGGHQDELVRAVTAANPRTVVVVNSGGPVELPWREEAGAVLLTWFPGQEAGAGLADVLFGHTEPGGRLPTTWAATLADAPVTRTRPVDGRLDYAEGLHIGYRAWLRAGREPAYWFGHGLGYTTWAYAAVEAPAHVLADEPFTVRVTVRNTGSRAGREVVQVYLARPGSAVERPVRWFAGHAAVRAEAGRTASAEVVVGPSALRHWSEADHGWATEPGAYRLMVGRSAGDLRWEGTVTVSGP</sequence>
<dbReference type="InterPro" id="IPR017853">
    <property type="entry name" value="GH"/>
</dbReference>
<dbReference type="RefSeq" id="WP_055421560.1">
    <property type="nucleotide sequence ID" value="NZ_CP019724.1"/>
</dbReference>
<dbReference type="Pfam" id="PF14310">
    <property type="entry name" value="Fn3-like"/>
    <property type="match status" value="1"/>
</dbReference>
<evidence type="ECO:0000259" key="3">
    <source>
        <dbReference type="SMART" id="SM01217"/>
    </source>
</evidence>
<dbReference type="GO" id="GO:0005975">
    <property type="term" value="P:carbohydrate metabolic process"/>
    <property type="evidence" value="ECO:0007669"/>
    <property type="project" value="InterPro"/>
</dbReference>
<dbReference type="InterPro" id="IPR036881">
    <property type="entry name" value="Glyco_hydro_3_C_sf"/>
</dbReference>
<reference evidence="4 5" key="1">
    <citation type="submission" date="2017-02" db="EMBL/GenBank/DDBJ databases">
        <title>Streptomyces pactum ACT12 Genome sequencing and assembly.</title>
        <authorList>
            <person name="Xue Q."/>
            <person name="Yan X."/>
            <person name="Jia L."/>
            <person name="Yan H."/>
        </authorList>
    </citation>
    <scope>NUCLEOTIDE SEQUENCE [LARGE SCALE GENOMIC DNA]</scope>
    <source>
        <strain evidence="4 5">ACT12</strain>
    </source>
</reference>
<evidence type="ECO:0000313" key="4">
    <source>
        <dbReference type="EMBL" id="AQS65727.1"/>
    </source>
</evidence>
<dbReference type="PRINTS" id="PR00133">
    <property type="entry name" value="GLHYDRLASE3"/>
</dbReference>